<reference evidence="7 8" key="1">
    <citation type="submission" date="2016-10" db="EMBL/GenBank/DDBJ databases">
        <authorList>
            <person name="de Groot N.N."/>
        </authorList>
    </citation>
    <scope>NUCLEOTIDE SEQUENCE [LARGE SCALE GENOMIC DNA]</scope>
    <source>
        <strain evidence="7 8">Calf135</strain>
    </source>
</reference>
<evidence type="ECO:0000259" key="5">
    <source>
        <dbReference type="Pfam" id="PF03446"/>
    </source>
</evidence>
<dbReference type="GO" id="GO:0051287">
    <property type="term" value="F:NAD binding"/>
    <property type="evidence" value="ECO:0007669"/>
    <property type="project" value="InterPro"/>
</dbReference>
<dbReference type="InterPro" id="IPR013328">
    <property type="entry name" value="6PGD_dom2"/>
</dbReference>
<dbReference type="GO" id="GO:0016491">
    <property type="term" value="F:oxidoreductase activity"/>
    <property type="evidence" value="ECO:0007669"/>
    <property type="project" value="UniProtKB-KW"/>
</dbReference>
<dbReference type="GO" id="GO:0050661">
    <property type="term" value="F:NADP binding"/>
    <property type="evidence" value="ECO:0007669"/>
    <property type="project" value="InterPro"/>
</dbReference>
<evidence type="ECO:0000256" key="3">
    <source>
        <dbReference type="ARBA" id="ARBA00023027"/>
    </source>
</evidence>
<name>A0A1H8IG05_9FIRM</name>
<feature type="active site" evidence="4">
    <location>
        <position position="171"/>
    </location>
</feature>
<dbReference type="InterPro" id="IPR036291">
    <property type="entry name" value="NAD(P)-bd_dom_sf"/>
</dbReference>
<dbReference type="InterPro" id="IPR008927">
    <property type="entry name" value="6-PGluconate_DH-like_C_sf"/>
</dbReference>
<dbReference type="PIRSF" id="PIRSF000103">
    <property type="entry name" value="HIBADH"/>
    <property type="match status" value="1"/>
</dbReference>
<evidence type="ECO:0000313" key="8">
    <source>
        <dbReference type="Proteomes" id="UP000199512"/>
    </source>
</evidence>
<dbReference type="PANTHER" id="PTHR43060">
    <property type="entry name" value="3-HYDROXYISOBUTYRATE DEHYDROGENASE-LIKE 1, MITOCHONDRIAL-RELATED"/>
    <property type="match status" value="1"/>
</dbReference>
<feature type="domain" description="3-hydroxyisobutyrate dehydrogenase-like NAD-binding" evidence="6">
    <location>
        <begin position="167"/>
        <end position="285"/>
    </location>
</feature>
<organism evidence="7 8">
    <name type="scientific">Peptostreptococcus russellii</name>
    <dbReference type="NCBI Taxonomy" id="215200"/>
    <lineage>
        <taxon>Bacteria</taxon>
        <taxon>Bacillati</taxon>
        <taxon>Bacillota</taxon>
        <taxon>Clostridia</taxon>
        <taxon>Peptostreptococcales</taxon>
        <taxon>Peptostreptococcaceae</taxon>
        <taxon>Peptostreptococcus</taxon>
    </lineage>
</organism>
<dbReference type="STRING" id="215200.SAMN05216454_10819"/>
<dbReference type="InterPro" id="IPR006115">
    <property type="entry name" value="6PGDH_NADP-bd"/>
</dbReference>
<dbReference type="AlphaFoldDB" id="A0A1H8IG05"/>
<proteinExistence type="inferred from homology"/>
<evidence type="ECO:0000256" key="4">
    <source>
        <dbReference type="PIRSR" id="PIRSR000103-1"/>
    </source>
</evidence>
<dbReference type="Proteomes" id="UP000199512">
    <property type="component" value="Unassembled WGS sequence"/>
</dbReference>
<dbReference type="InterPro" id="IPR015815">
    <property type="entry name" value="HIBADH-related"/>
</dbReference>
<dbReference type="PANTHER" id="PTHR43060:SF15">
    <property type="entry name" value="3-HYDROXYISOBUTYRATE DEHYDROGENASE-LIKE 1, MITOCHONDRIAL-RELATED"/>
    <property type="match status" value="1"/>
</dbReference>
<keyword evidence="8" id="KW-1185">Reference proteome</keyword>
<dbReference type="InterPro" id="IPR029154">
    <property type="entry name" value="HIBADH-like_NADP-bd"/>
</dbReference>
<accession>A0A1H8IG05</accession>
<dbReference type="Pfam" id="PF03446">
    <property type="entry name" value="NAD_binding_2"/>
    <property type="match status" value="1"/>
</dbReference>
<evidence type="ECO:0000256" key="1">
    <source>
        <dbReference type="ARBA" id="ARBA00009080"/>
    </source>
</evidence>
<evidence type="ECO:0000313" key="7">
    <source>
        <dbReference type="EMBL" id="SEN67750.1"/>
    </source>
</evidence>
<sequence length="290" mass="32199">MQKIAFIGAGVMGKEMIKNFLKNNVEVYFYTRTKEKALDLIDLGAIYCDSVIECISNSKIIITMLGFPKDVRDVYLADNGIIKNAQEESYLIDMTTTDPDLTLEISNEAKKRGLHFLDAPVSGSDIKAKDASLTIMVGANRADFDKCYPIFECIGKTIIHEGPVSFGQHTKMANQIAISANISGVCEALYYANKVGLDENKTLITISSGAAASFQMDNMAPEILDEDFEAGFFVKHFVKDMKIALKEAKENDANLPILENVLKNYEELESKGYGDLGIQALYKFYEDDDN</sequence>
<comment type="similarity">
    <text evidence="1">Belongs to the HIBADH-related family.</text>
</comment>
<evidence type="ECO:0000259" key="6">
    <source>
        <dbReference type="Pfam" id="PF14833"/>
    </source>
</evidence>
<dbReference type="Gene3D" id="3.40.50.720">
    <property type="entry name" value="NAD(P)-binding Rossmann-like Domain"/>
    <property type="match status" value="1"/>
</dbReference>
<dbReference type="OrthoDB" id="9804542at2"/>
<evidence type="ECO:0000256" key="2">
    <source>
        <dbReference type="ARBA" id="ARBA00023002"/>
    </source>
</evidence>
<protein>
    <submittedName>
        <fullName evidence="7">3-hydroxyisobutyrate dehydrogenase/2-hydroxy-3-oxopropionate reductase</fullName>
    </submittedName>
</protein>
<dbReference type="EMBL" id="FODF01000008">
    <property type="protein sequence ID" value="SEN67750.1"/>
    <property type="molecule type" value="Genomic_DNA"/>
</dbReference>
<keyword evidence="3" id="KW-0520">NAD</keyword>
<gene>
    <name evidence="7" type="ORF">SAMN05216454_10819</name>
</gene>
<dbReference type="Gene3D" id="1.10.1040.10">
    <property type="entry name" value="N-(1-d-carboxylethyl)-l-norvaline Dehydrogenase, domain 2"/>
    <property type="match status" value="1"/>
</dbReference>
<dbReference type="Pfam" id="PF14833">
    <property type="entry name" value="NAD_binding_11"/>
    <property type="match status" value="1"/>
</dbReference>
<dbReference type="RefSeq" id="WP_091975631.1">
    <property type="nucleotide sequence ID" value="NZ_FODF01000008.1"/>
</dbReference>
<keyword evidence="2" id="KW-0560">Oxidoreductase</keyword>
<feature type="domain" description="6-phosphogluconate dehydrogenase NADP-binding" evidence="5">
    <location>
        <begin position="3"/>
        <end position="160"/>
    </location>
</feature>
<dbReference type="SUPFAM" id="SSF51735">
    <property type="entry name" value="NAD(P)-binding Rossmann-fold domains"/>
    <property type="match status" value="1"/>
</dbReference>
<dbReference type="SUPFAM" id="SSF48179">
    <property type="entry name" value="6-phosphogluconate dehydrogenase C-terminal domain-like"/>
    <property type="match status" value="1"/>
</dbReference>